<sequence>MDCAFQVRVAWSRVFYVLLHFNIRCKTRMDCAFQVRVAWSRVFYVLLRIYIRCKPRMVTRILRIVTLIHSYAALDIRHFVRCGAVVACSLDVLIFLLARYSPSLNQKFHSLKASLSPPPRDVSAGAPCSGTVTRGFRCGLEKTCLHNVTLLHNAAPPGVVVVYEITLELPRQNKEQDKRDV</sequence>
<name>A0A4C1XDK1_EUMVA</name>
<gene>
    <name evidence="1" type="ORF">EVAR_46712_1</name>
</gene>
<accession>A0A4C1XDK1</accession>
<dbReference type="EMBL" id="BGZK01000789">
    <property type="protein sequence ID" value="GBP60504.1"/>
    <property type="molecule type" value="Genomic_DNA"/>
</dbReference>
<organism evidence="1 2">
    <name type="scientific">Eumeta variegata</name>
    <name type="common">Bagworm moth</name>
    <name type="synonym">Eumeta japonica</name>
    <dbReference type="NCBI Taxonomy" id="151549"/>
    <lineage>
        <taxon>Eukaryota</taxon>
        <taxon>Metazoa</taxon>
        <taxon>Ecdysozoa</taxon>
        <taxon>Arthropoda</taxon>
        <taxon>Hexapoda</taxon>
        <taxon>Insecta</taxon>
        <taxon>Pterygota</taxon>
        <taxon>Neoptera</taxon>
        <taxon>Endopterygota</taxon>
        <taxon>Lepidoptera</taxon>
        <taxon>Glossata</taxon>
        <taxon>Ditrysia</taxon>
        <taxon>Tineoidea</taxon>
        <taxon>Psychidae</taxon>
        <taxon>Oiketicinae</taxon>
        <taxon>Eumeta</taxon>
    </lineage>
</organism>
<evidence type="ECO:0000313" key="2">
    <source>
        <dbReference type="Proteomes" id="UP000299102"/>
    </source>
</evidence>
<dbReference type="AlphaFoldDB" id="A0A4C1XDK1"/>
<comment type="caution">
    <text evidence="1">The sequence shown here is derived from an EMBL/GenBank/DDBJ whole genome shotgun (WGS) entry which is preliminary data.</text>
</comment>
<dbReference type="Proteomes" id="UP000299102">
    <property type="component" value="Unassembled WGS sequence"/>
</dbReference>
<reference evidence="1 2" key="1">
    <citation type="journal article" date="2019" name="Commun. Biol.">
        <title>The bagworm genome reveals a unique fibroin gene that provides high tensile strength.</title>
        <authorList>
            <person name="Kono N."/>
            <person name="Nakamura H."/>
            <person name="Ohtoshi R."/>
            <person name="Tomita M."/>
            <person name="Numata K."/>
            <person name="Arakawa K."/>
        </authorList>
    </citation>
    <scope>NUCLEOTIDE SEQUENCE [LARGE SCALE GENOMIC DNA]</scope>
</reference>
<protein>
    <submittedName>
        <fullName evidence="1">Uncharacterized protein</fullName>
    </submittedName>
</protein>
<proteinExistence type="predicted"/>
<evidence type="ECO:0000313" key="1">
    <source>
        <dbReference type="EMBL" id="GBP60504.1"/>
    </source>
</evidence>
<keyword evidence="2" id="KW-1185">Reference proteome</keyword>